<evidence type="ECO:0000313" key="5">
    <source>
        <dbReference type="Proteomes" id="UP000734854"/>
    </source>
</evidence>
<sequence>MVYLGVEEGCKAHRVFDPRHGKLQISRDVMFQENCEWTWNAGANKDENLSEFMVVDAFDTDEVIVTADVEAGAEHVTPPATAVVPMPRASSPSTTPSNTHAVTSPPITNTPESHEGPTHFRFIVNIYANTEEVVGVDEEENEVMMVMSEGPTYYQEAAIKAYCLEELGFKKCTQEHAVYTSGEGEASILVGVYVDDLIVAGSITEEINKFKQQMMTEFEMSNLGLLSYYLGIEVEQQKNQILLRQSTYAKKILSRFKMEDCNAQSIQWNPRHSCIKTWKGLQLTPRRTQEIGIFGYSDSDLASDLDGRKSTSGMTFYFNESLVSWNSHKHKTLRSLASELTGVEPKSVTLFVDNKSAIALMKNPIFHGHSKHIDTRFHFIRECIEKGQIVIEFVNTDEQRADVLTKALPEVKLAAMQQLLGVRDLEPCQE</sequence>
<evidence type="ECO:0000259" key="3">
    <source>
        <dbReference type="Pfam" id="PF25597"/>
    </source>
</evidence>
<dbReference type="InterPro" id="IPR057670">
    <property type="entry name" value="SH3_retrovirus"/>
</dbReference>
<dbReference type="InterPro" id="IPR013103">
    <property type="entry name" value="RVT_2"/>
</dbReference>
<feature type="compositionally biased region" description="Polar residues" evidence="1">
    <location>
        <begin position="90"/>
        <end position="111"/>
    </location>
</feature>
<accession>A0A8J5KMW3</accession>
<evidence type="ECO:0000259" key="2">
    <source>
        <dbReference type="Pfam" id="PF07727"/>
    </source>
</evidence>
<evidence type="ECO:0008006" key="6">
    <source>
        <dbReference type="Google" id="ProtNLM"/>
    </source>
</evidence>
<dbReference type="Proteomes" id="UP000734854">
    <property type="component" value="Unassembled WGS sequence"/>
</dbReference>
<protein>
    <recommendedName>
        <fullName evidence="6">Reverse transcriptase Ty1/copia-type domain-containing protein</fullName>
    </recommendedName>
</protein>
<feature type="domain" description="Reverse transcriptase Ty1/copia-type" evidence="2">
    <location>
        <begin position="162"/>
        <end position="266"/>
    </location>
</feature>
<dbReference type="CDD" id="cd09272">
    <property type="entry name" value="RNase_HI_RT_Ty1"/>
    <property type="match status" value="1"/>
</dbReference>
<evidence type="ECO:0000256" key="1">
    <source>
        <dbReference type="SAM" id="MobiDB-lite"/>
    </source>
</evidence>
<comment type="caution">
    <text evidence="4">The sequence shown here is derived from an EMBL/GenBank/DDBJ whole genome shotgun (WGS) entry which is preliminary data.</text>
</comment>
<evidence type="ECO:0000313" key="4">
    <source>
        <dbReference type="EMBL" id="KAG6483048.1"/>
    </source>
</evidence>
<name>A0A8J5KMW3_ZINOF</name>
<feature type="region of interest" description="Disordered" evidence="1">
    <location>
        <begin position="79"/>
        <end position="115"/>
    </location>
</feature>
<keyword evidence="5" id="KW-1185">Reference proteome</keyword>
<dbReference type="PANTHER" id="PTHR11439">
    <property type="entry name" value="GAG-POL-RELATED RETROTRANSPOSON"/>
    <property type="match status" value="1"/>
</dbReference>
<organism evidence="4 5">
    <name type="scientific">Zingiber officinale</name>
    <name type="common">Ginger</name>
    <name type="synonym">Amomum zingiber</name>
    <dbReference type="NCBI Taxonomy" id="94328"/>
    <lineage>
        <taxon>Eukaryota</taxon>
        <taxon>Viridiplantae</taxon>
        <taxon>Streptophyta</taxon>
        <taxon>Embryophyta</taxon>
        <taxon>Tracheophyta</taxon>
        <taxon>Spermatophyta</taxon>
        <taxon>Magnoliopsida</taxon>
        <taxon>Liliopsida</taxon>
        <taxon>Zingiberales</taxon>
        <taxon>Zingiberaceae</taxon>
        <taxon>Zingiber</taxon>
    </lineage>
</organism>
<dbReference type="AlphaFoldDB" id="A0A8J5KMW3"/>
<dbReference type="SUPFAM" id="SSF56672">
    <property type="entry name" value="DNA/RNA polymerases"/>
    <property type="match status" value="1"/>
</dbReference>
<gene>
    <name evidence="4" type="ORF">ZIOFF_059688</name>
</gene>
<dbReference type="Pfam" id="PF07727">
    <property type="entry name" value="RVT_2"/>
    <property type="match status" value="1"/>
</dbReference>
<dbReference type="PANTHER" id="PTHR11439:SF515">
    <property type="entry name" value="GAG-POL POLYPROTEIN"/>
    <property type="match status" value="1"/>
</dbReference>
<dbReference type="Pfam" id="PF25597">
    <property type="entry name" value="SH3_retrovirus"/>
    <property type="match status" value="1"/>
</dbReference>
<feature type="domain" description="Retroviral polymerase SH3-like" evidence="3">
    <location>
        <begin position="2"/>
        <end position="41"/>
    </location>
</feature>
<dbReference type="InterPro" id="IPR043502">
    <property type="entry name" value="DNA/RNA_pol_sf"/>
</dbReference>
<dbReference type="EMBL" id="JACMSC010000016">
    <property type="protein sequence ID" value="KAG6483048.1"/>
    <property type="molecule type" value="Genomic_DNA"/>
</dbReference>
<proteinExistence type="predicted"/>
<reference evidence="4 5" key="1">
    <citation type="submission" date="2020-08" db="EMBL/GenBank/DDBJ databases">
        <title>Plant Genome Project.</title>
        <authorList>
            <person name="Zhang R.-G."/>
        </authorList>
    </citation>
    <scope>NUCLEOTIDE SEQUENCE [LARGE SCALE GENOMIC DNA]</scope>
    <source>
        <tissue evidence="4">Rhizome</tissue>
    </source>
</reference>